<protein>
    <submittedName>
        <fullName evidence="2">Uncharacterized protein</fullName>
    </submittedName>
</protein>
<name>A0AAV5MIG9_9ROSI</name>
<gene>
    <name evidence="2" type="ORF">SLEP1_g56079</name>
</gene>
<sequence length="51" mass="5885">MWISQSRSRSRPPSEVVPGEGFKDSKQKVKAIKLGKNSVRKRMLVGERQMR</sequence>
<feature type="region of interest" description="Disordered" evidence="1">
    <location>
        <begin position="1"/>
        <end position="26"/>
    </location>
</feature>
<comment type="caution">
    <text evidence="2">The sequence shown here is derived from an EMBL/GenBank/DDBJ whole genome shotgun (WGS) entry which is preliminary data.</text>
</comment>
<dbReference type="EMBL" id="BPVZ01000295">
    <property type="protein sequence ID" value="GKV49324.1"/>
    <property type="molecule type" value="Genomic_DNA"/>
</dbReference>
<keyword evidence="3" id="KW-1185">Reference proteome</keyword>
<evidence type="ECO:0000313" key="3">
    <source>
        <dbReference type="Proteomes" id="UP001054252"/>
    </source>
</evidence>
<evidence type="ECO:0000256" key="1">
    <source>
        <dbReference type="SAM" id="MobiDB-lite"/>
    </source>
</evidence>
<reference evidence="2 3" key="1">
    <citation type="journal article" date="2021" name="Commun. Biol.">
        <title>The genome of Shorea leprosula (Dipterocarpaceae) highlights the ecological relevance of drought in aseasonal tropical rainforests.</title>
        <authorList>
            <person name="Ng K.K.S."/>
            <person name="Kobayashi M.J."/>
            <person name="Fawcett J.A."/>
            <person name="Hatakeyama M."/>
            <person name="Paape T."/>
            <person name="Ng C.H."/>
            <person name="Ang C.C."/>
            <person name="Tnah L.H."/>
            <person name="Lee C.T."/>
            <person name="Nishiyama T."/>
            <person name="Sese J."/>
            <person name="O'Brien M.J."/>
            <person name="Copetti D."/>
            <person name="Mohd Noor M.I."/>
            <person name="Ong R.C."/>
            <person name="Putra M."/>
            <person name="Sireger I.Z."/>
            <person name="Indrioko S."/>
            <person name="Kosugi Y."/>
            <person name="Izuno A."/>
            <person name="Isagi Y."/>
            <person name="Lee S.L."/>
            <person name="Shimizu K.K."/>
        </authorList>
    </citation>
    <scope>NUCLEOTIDE SEQUENCE [LARGE SCALE GENOMIC DNA]</scope>
    <source>
        <strain evidence="2">214</strain>
    </source>
</reference>
<organism evidence="2 3">
    <name type="scientific">Rubroshorea leprosula</name>
    <dbReference type="NCBI Taxonomy" id="152421"/>
    <lineage>
        <taxon>Eukaryota</taxon>
        <taxon>Viridiplantae</taxon>
        <taxon>Streptophyta</taxon>
        <taxon>Embryophyta</taxon>
        <taxon>Tracheophyta</taxon>
        <taxon>Spermatophyta</taxon>
        <taxon>Magnoliopsida</taxon>
        <taxon>eudicotyledons</taxon>
        <taxon>Gunneridae</taxon>
        <taxon>Pentapetalae</taxon>
        <taxon>rosids</taxon>
        <taxon>malvids</taxon>
        <taxon>Malvales</taxon>
        <taxon>Dipterocarpaceae</taxon>
        <taxon>Rubroshorea</taxon>
    </lineage>
</organism>
<feature type="compositionally biased region" description="Low complexity" evidence="1">
    <location>
        <begin position="1"/>
        <end position="14"/>
    </location>
</feature>
<evidence type="ECO:0000313" key="2">
    <source>
        <dbReference type="EMBL" id="GKV49324.1"/>
    </source>
</evidence>
<proteinExistence type="predicted"/>
<dbReference type="AlphaFoldDB" id="A0AAV5MIG9"/>
<accession>A0AAV5MIG9</accession>
<dbReference type="Proteomes" id="UP001054252">
    <property type="component" value="Unassembled WGS sequence"/>
</dbReference>